<name>A0A8T0F732_ARGBR</name>
<organism evidence="1 2">
    <name type="scientific">Argiope bruennichi</name>
    <name type="common">Wasp spider</name>
    <name type="synonym">Aranea bruennichi</name>
    <dbReference type="NCBI Taxonomy" id="94029"/>
    <lineage>
        <taxon>Eukaryota</taxon>
        <taxon>Metazoa</taxon>
        <taxon>Ecdysozoa</taxon>
        <taxon>Arthropoda</taxon>
        <taxon>Chelicerata</taxon>
        <taxon>Arachnida</taxon>
        <taxon>Araneae</taxon>
        <taxon>Araneomorphae</taxon>
        <taxon>Entelegynae</taxon>
        <taxon>Araneoidea</taxon>
        <taxon>Araneidae</taxon>
        <taxon>Argiope</taxon>
    </lineage>
</organism>
<evidence type="ECO:0000313" key="1">
    <source>
        <dbReference type="EMBL" id="KAF8787004.1"/>
    </source>
</evidence>
<gene>
    <name evidence="1" type="ORF">HNY73_008643</name>
</gene>
<evidence type="ECO:0000313" key="2">
    <source>
        <dbReference type="Proteomes" id="UP000807504"/>
    </source>
</evidence>
<protein>
    <submittedName>
        <fullName evidence="1">Uncharacterized protein</fullName>
    </submittedName>
</protein>
<comment type="caution">
    <text evidence="1">The sequence shown here is derived from an EMBL/GenBank/DDBJ whole genome shotgun (WGS) entry which is preliminary data.</text>
</comment>
<dbReference type="AlphaFoldDB" id="A0A8T0F732"/>
<sequence length="25" mass="2999">MVEERGKPLAKQRDFILKQVNQEEL</sequence>
<dbReference type="EMBL" id="JABXBU010000015">
    <property type="protein sequence ID" value="KAF8787004.1"/>
    <property type="molecule type" value="Genomic_DNA"/>
</dbReference>
<reference evidence="1" key="2">
    <citation type="submission" date="2020-06" db="EMBL/GenBank/DDBJ databases">
        <authorList>
            <person name="Sheffer M."/>
        </authorList>
    </citation>
    <scope>NUCLEOTIDE SEQUENCE</scope>
</reference>
<keyword evidence="2" id="KW-1185">Reference proteome</keyword>
<proteinExistence type="predicted"/>
<accession>A0A8T0F732</accession>
<reference evidence="1" key="1">
    <citation type="journal article" date="2020" name="bioRxiv">
        <title>Chromosome-level reference genome of the European wasp spider Argiope bruennichi: a resource for studies on range expansion and evolutionary adaptation.</title>
        <authorList>
            <person name="Sheffer M.M."/>
            <person name="Hoppe A."/>
            <person name="Krehenwinkel H."/>
            <person name="Uhl G."/>
            <person name="Kuss A.W."/>
            <person name="Jensen L."/>
            <person name="Jensen C."/>
            <person name="Gillespie R.G."/>
            <person name="Hoff K.J."/>
            <person name="Prost S."/>
        </authorList>
    </citation>
    <scope>NUCLEOTIDE SEQUENCE</scope>
</reference>
<dbReference type="Proteomes" id="UP000807504">
    <property type="component" value="Unassembled WGS sequence"/>
</dbReference>